<dbReference type="AlphaFoldDB" id="A0AAD8CAX6"/>
<dbReference type="Pfam" id="PF00400">
    <property type="entry name" value="WD40"/>
    <property type="match status" value="3"/>
</dbReference>
<organism evidence="4 5">
    <name type="scientific">Biomphalaria pfeifferi</name>
    <name type="common">Bloodfluke planorb</name>
    <name type="synonym">Freshwater snail</name>
    <dbReference type="NCBI Taxonomy" id="112525"/>
    <lineage>
        <taxon>Eukaryota</taxon>
        <taxon>Metazoa</taxon>
        <taxon>Spiralia</taxon>
        <taxon>Lophotrochozoa</taxon>
        <taxon>Mollusca</taxon>
        <taxon>Gastropoda</taxon>
        <taxon>Heterobranchia</taxon>
        <taxon>Euthyneura</taxon>
        <taxon>Panpulmonata</taxon>
        <taxon>Hygrophila</taxon>
        <taxon>Lymnaeoidea</taxon>
        <taxon>Planorbidae</taxon>
        <taxon>Biomphalaria</taxon>
    </lineage>
</organism>
<evidence type="ECO:0000256" key="1">
    <source>
        <dbReference type="ARBA" id="ARBA00045213"/>
    </source>
</evidence>
<feature type="region of interest" description="Disordered" evidence="3">
    <location>
        <begin position="325"/>
        <end position="420"/>
    </location>
</feature>
<dbReference type="InterPro" id="IPR015943">
    <property type="entry name" value="WD40/YVTN_repeat-like_dom_sf"/>
</dbReference>
<comment type="caution">
    <text evidence="4">The sequence shown here is derived from an EMBL/GenBank/DDBJ whole genome shotgun (WGS) entry which is preliminary data.</text>
</comment>
<dbReference type="Gene3D" id="2.130.10.10">
    <property type="entry name" value="YVTN repeat-like/Quinoprotein amine dehydrogenase"/>
    <property type="match status" value="2"/>
</dbReference>
<gene>
    <name evidence="4" type="ORF">Bpfe_000763</name>
</gene>
<dbReference type="PROSITE" id="PS50294">
    <property type="entry name" value="WD_REPEATS_REGION"/>
    <property type="match status" value="2"/>
</dbReference>
<reference evidence="4" key="2">
    <citation type="submission" date="2023-04" db="EMBL/GenBank/DDBJ databases">
        <authorList>
            <person name="Bu L."/>
            <person name="Lu L."/>
            <person name="Laidemitt M.R."/>
            <person name="Zhang S.M."/>
            <person name="Mutuku M."/>
            <person name="Mkoji G."/>
            <person name="Steinauer M."/>
            <person name="Loker E.S."/>
        </authorList>
    </citation>
    <scope>NUCLEOTIDE SEQUENCE</scope>
    <source>
        <strain evidence="4">KasaAsao</strain>
        <tissue evidence="4">Whole Snail</tissue>
    </source>
</reference>
<keyword evidence="2" id="KW-0853">WD repeat</keyword>
<feature type="compositionally biased region" description="Basic residues" evidence="3">
    <location>
        <begin position="411"/>
        <end position="420"/>
    </location>
</feature>
<feature type="repeat" description="WD" evidence="2">
    <location>
        <begin position="121"/>
        <end position="162"/>
    </location>
</feature>
<feature type="compositionally biased region" description="Basic residues" evidence="3">
    <location>
        <begin position="386"/>
        <end position="399"/>
    </location>
</feature>
<accession>A0AAD8CAX6</accession>
<protein>
    <submittedName>
        <fullName evidence="4">P21-activated protein kinase-interacting protein 1</fullName>
    </submittedName>
</protein>
<dbReference type="SMART" id="SM00320">
    <property type="entry name" value="WD40"/>
    <property type="match status" value="5"/>
</dbReference>
<proteinExistence type="predicted"/>
<dbReference type="InterPro" id="IPR001680">
    <property type="entry name" value="WD40_rpt"/>
</dbReference>
<name>A0AAD8CAX6_BIOPF</name>
<reference evidence="4" key="1">
    <citation type="journal article" date="2023" name="PLoS Negl. Trop. Dis.">
        <title>A genome sequence for Biomphalaria pfeifferi, the major vector snail for the human-infecting parasite Schistosoma mansoni.</title>
        <authorList>
            <person name="Bu L."/>
            <person name="Lu L."/>
            <person name="Laidemitt M.R."/>
            <person name="Zhang S.M."/>
            <person name="Mutuku M."/>
            <person name="Mkoji G."/>
            <person name="Steinauer M."/>
            <person name="Loker E.S."/>
        </authorList>
    </citation>
    <scope>NUCLEOTIDE SEQUENCE</scope>
    <source>
        <strain evidence="4">KasaAsao</strain>
    </source>
</reference>
<dbReference type="PROSITE" id="PS50082">
    <property type="entry name" value="WD_REPEATS_2"/>
    <property type="match status" value="2"/>
</dbReference>
<sequence length="420" mass="47064">MVDMDKVEIVVGTYENLILGYHIVKNIKGDYNLDVSFTDDSHRGALRCMSVSSNGTLVSSSTDDSIRLHSLTKRKDIGGLFEHTGTVNSISFYGSSHMFSGSEDGTICIWKCRSWELLRTLKGHKAYVTAMSVHPSGKLGLSAGSDKSFLTWDLVTGKLAFQRKLKEMAQNVLFTSEGDHYVLVYQKNIEVCSLEDTQTVQEISTNWRINSVCFVDKEIVAVGGEDKSVLIVNVLSGDILMTLDCLKPGDSNFNSRVRCVCCTKSGDATLVIVGMANGNIAIFKVIINQELSKSELVIFHETKVRLTCMAVHNVMDIKIKEEKQSESVGLKRKIQQRSREKKDKKETLEVQTDSADDTKEDNIQTSPSEHKNKKIRKPQSPDQVTKKRKLDAKQKKTSKPKKDAKPLSRNEKHKRKVNNK</sequence>
<dbReference type="PANTHER" id="PTHR44675">
    <property type="entry name" value="PAK1 INTERACTING PROTEIN 1"/>
    <property type="match status" value="1"/>
</dbReference>
<keyword evidence="4" id="KW-0808">Transferase</keyword>
<dbReference type="InterPro" id="IPR036322">
    <property type="entry name" value="WD40_repeat_dom_sf"/>
</dbReference>
<dbReference type="EMBL" id="JASAOG010000002">
    <property type="protein sequence ID" value="KAK0069586.1"/>
    <property type="molecule type" value="Genomic_DNA"/>
</dbReference>
<keyword evidence="4" id="KW-0418">Kinase</keyword>
<dbReference type="PANTHER" id="PTHR44675:SF1">
    <property type="entry name" value="P21-ACTIVATED PROTEIN KINASE-INTERACTING PROTEIN 1"/>
    <property type="match status" value="1"/>
</dbReference>
<feature type="compositionally biased region" description="Basic and acidic residues" evidence="3">
    <location>
        <begin position="337"/>
        <end position="348"/>
    </location>
</feature>
<evidence type="ECO:0000313" key="4">
    <source>
        <dbReference type="EMBL" id="KAK0069586.1"/>
    </source>
</evidence>
<feature type="repeat" description="WD" evidence="2">
    <location>
        <begin position="80"/>
        <end position="120"/>
    </location>
</feature>
<evidence type="ECO:0000256" key="2">
    <source>
        <dbReference type="PROSITE-ProRule" id="PRU00221"/>
    </source>
</evidence>
<evidence type="ECO:0000256" key="3">
    <source>
        <dbReference type="SAM" id="MobiDB-lite"/>
    </source>
</evidence>
<comment type="function">
    <text evidence="1">Negatively regulates the PAK1 kinase. PAK1 is a member of the PAK kinase family, which has been shown to play a positive role in the regulation of signaling pathways involving MAPK8 and RELA. PAK1 exists as an inactive homodimer, which is activated by binding of small GTPases such as CDC42 to an N-terminal regulatory domain. PAK1IP1 also binds to the N-terminus of PAK1, and inhibits the specific activation of PAK1 by CDC42. May be involved in ribosomal large subunit assembly.</text>
</comment>
<dbReference type="Proteomes" id="UP001233172">
    <property type="component" value="Unassembled WGS sequence"/>
</dbReference>
<dbReference type="SUPFAM" id="SSF50978">
    <property type="entry name" value="WD40 repeat-like"/>
    <property type="match status" value="1"/>
</dbReference>
<feature type="compositionally biased region" description="Basic and acidic residues" evidence="3">
    <location>
        <begin position="400"/>
        <end position="410"/>
    </location>
</feature>
<keyword evidence="5" id="KW-1185">Reference proteome</keyword>
<evidence type="ECO:0000313" key="5">
    <source>
        <dbReference type="Proteomes" id="UP001233172"/>
    </source>
</evidence>
<dbReference type="GO" id="GO:0016301">
    <property type="term" value="F:kinase activity"/>
    <property type="evidence" value="ECO:0007669"/>
    <property type="project" value="UniProtKB-KW"/>
</dbReference>
<dbReference type="InterPro" id="IPR051959">
    <property type="entry name" value="PAK1-Kinase_Regulator"/>
</dbReference>